<evidence type="ECO:0000256" key="5">
    <source>
        <dbReference type="ARBA" id="ARBA00023204"/>
    </source>
</evidence>
<comment type="subcellular location">
    <subcellularLocation>
        <location evidence="1 7">Nucleus</location>
    </subcellularLocation>
</comment>
<name>A0AA88XZE7_PINIB</name>
<feature type="region of interest" description="Disordered" evidence="8">
    <location>
        <begin position="287"/>
        <end position="306"/>
    </location>
</feature>
<evidence type="ECO:0000313" key="11">
    <source>
        <dbReference type="EMBL" id="KAK3094990.1"/>
    </source>
</evidence>
<dbReference type="GO" id="GO:0006310">
    <property type="term" value="P:DNA recombination"/>
    <property type="evidence" value="ECO:0007669"/>
    <property type="project" value="UniProtKB-UniRule"/>
</dbReference>
<keyword evidence="6 7" id="KW-0539">Nucleus</keyword>
<proteinExistence type="inferred from homology"/>
<feature type="compositionally biased region" description="Basic and acidic residues" evidence="8">
    <location>
        <begin position="287"/>
        <end position="296"/>
    </location>
</feature>
<dbReference type="Pfam" id="PF08743">
    <property type="entry name" value="Nse4_C"/>
    <property type="match status" value="1"/>
</dbReference>
<keyword evidence="3 7" id="KW-0227">DNA damage</keyword>
<protein>
    <recommendedName>
        <fullName evidence="7">Non-structural maintenance of chromosomes element 4</fullName>
    </recommendedName>
</protein>
<evidence type="ECO:0000256" key="2">
    <source>
        <dbReference type="ARBA" id="ARBA00008997"/>
    </source>
</evidence>
<feature type="domain" description="Nse4/EID protein Nse3/MAGE-binding" evidence="10">
    <location>
        <begin position="90"/>
        <end position="131"/>
    </location>
</feature>
<dbReference type="GO" id="GO:0005634">
    <property type="term" value="C:nucleus"/>
    <property type="evidence" value="ECO:0007669"/>
    <property type="project" value="UniProtKB-SubCell"/>
</dbReference>
<evidence type="ECO:0000259" key="10">
    <source>
        <dbReference type="Pfam" id="PF15412"/>
    </source>
</evidence>
<keyword evidence="5 7" id="KW-0234">DNA repair</keyword>
<evidence type="ECO:0000256" key="7">
    <source>
        <dbReference type="RuleBase" id="RU365071"/>
    </source>
</evidence>
<evidence type="ECO:0000256" key="3">
    <source>
        <dbReference type="ARBA" id="ARBA00022763"/>
    </source>
</evidence>
<comment type="similarity">
    <text evidence="2 7">Belongs to the NSE4 family.</text>
</comment>
<sequence>MADSRKKKSKENQNEGSDVEDGGDDEIIYSRNQDTKERLEVRRGYRTLLEDLQKNKEEYINPQSESLNEALQGANELNTKVKAPREGALDSATILMISNLGRQKVEALKTDFIKFEPVEFAEKLKTVVRGGVTQQERDAPITSQEWIRLGEAVQKFFKKSPSFHYMSGAFEPGERQQRPNKPKHRQVDKNQNEKATVVDKMKNFEEDNKNEATTAEVERVLETLKKCYRLSENNAVCYFEFVLNPHSFGQTVENMFYASFLVRDGLAKISLDDDQLPVIAIISTEPVKEKEEDQQASRKKKSNHQTVISITPEEWKDLVSAYKISKPLIPTRKSDVSEPDGKRSKKS</sequence>
<evidence type="ECO:0000256" key="8">
    <source>
        <dbReference type="SAM" id="MobiDB-lite"/>
    </source>
</evidence>
<evidence type="ECO:0000256" key="4">
    <source>
        <dbReference type="ARBA" id="ARBA00023172"/>
    </source>
</evidence>
<dbReference type="GO" id="GO:0030915">
    <property type="term" value="C:Smc5-Smc6 complex"/>
    <property type="evidence" value="ECO:0007669"/>
    <property type="project" value="UniProtKB-UniRule"/>
</dbReference>
<evidence type="ECO:0000256" key="6">
    <source>
        <dbReference type="ARBA" id="ARBA00023242"/>
    </source>
</evidence>
<feature type="domain" description="Non-structural maintenance of chromosome element 4 C-terminal" evidence="9">
    <location>
        <begin position="236"/>
        <end position="329"/>
    </location>
</feature>
<accession>A0AA88XZE7</accession>
<keyword evidence="4 7" id="KW-0233">DNA recombination</keyword>
<comment type="subunit">
    <text evidence="7">Component of the SMC5-SMC6 complex.</text>
</comment>
<organism evidence="11 12">
    <name type="scientific">Pinctada imbricata</name>
    <name type="common">Atlantic pearl-oyster</name>
    <name type="synonym">Pinctada martensii</name>
    <dbReference type="NCBI Taxonomy" id="66713"/>
    <lineage>
        <taxon>Eukaryota</taxon>
        <taxon>Metazoa</taxon>
        <taxon>Spiralia</taxon>
        <taxon>Lophotrochozoa</taxon>
        <taxon>Mollusca</taxon>
        <taxon>Bivalvia</taxon>
        <taxon>Autobranchia</taxon>
        <taxon>Pteriomorphia</taxon>
        <taxon>Pterioida</taxon>
        <taxon>Pterioidea</taxon>
        <taxon>Pteriidae</taxon>
        <taxon>Pinctada</taxon>
    </lineage>
</organism>
<dbReference type="Pfam" id="PF15412">
    <property type="entry name" value="Nse4-Nse3_bdg"/>
    <property type="match status" value="1"/>
</dbReference>
<evidence type="ECO:0000313" key="12">
    <source>
        <dbReference type="Proteomes" id="UP001186944"/>
    </source>
</evidence>
<feature type="compositionally biased region" description="Acidic residues" evidence="8">
    <location>
        <begin position="17"/>
        <end position="27"/>
    </location>
</feature>
<dbReference type="EMBL" id="VSWD01000008">
    <property type="protein sequence ID" value="KAK3094990.1"/>
    <property type="molecule type" value="Genomic_DNA"/>
</dbReference>
<comment type="function">
    <text evidence="7">Component of the SMC5-SMC6 complex, that promotes sister chromatid alignment after DNA damage and facilitates double-stranded DNA breaks (DSBs) repair via homologous recombination between sister chromatids.</text>
</comment>
<evidence type="ECO:0000259" key="9">
    <source>
        <dbReference type="Pfam" id="PF08743"/>
    </source>
</evidence>
<dbReference type="AlphaFoldDB" id="A0AA88XZE7"/>
<feature type="region of interest" description="Disordered" evidence="8">
    <location>
        <begin position="1"/>
        <end position="34"/>
    </location>
</feature>
<dbReference type="GO" id="GO:0006281">
    <property type="term" value="P:DNA repair"/>
    <property type="evidence" value="ECO:0007669"/>
    <property type="project" value="UniProtKB-UniRule"/>
</dbReference>
<gene>
    <name evidence="11" type="ORF">FSP39_008802</name>
</gene>
<evidence type="ECO:0000256" key="1">
    <source>
        <dbReference type="ARBA" id="ARBA00004123"/>
    </source>
</evidence>
<keyword evidence="12" id="KW-1185">Reference proteome</keyword>
<dbReference type="InterPro" id="IPR029225">
    <property type="entry name" value="Nse4_Nse3-bd"/>
</dbReference>
<dbReference type="PANTHER" id="PTHR16140:SF0">
    <property type="entry name" value="NON-STRUCTURAL MAINTENANCE OF CHROMOSOMES ELEMENT 4"/>
    <property type="match status" value="1"/>
</dbReference>
<dbReference type="InterPro" id="IPR027786">
    <property type="entry name" value="Nse4/EID"/>
</dbReference>
<dbReference type="Proteomes" id="UP001186944">
    <property type="component" value="Unassembled WGS sequence"/>
</dbReference>
<feature type="region of interest" description="Disordered" evidence="8">
    <location>
        <begin position="169"/>
        <end position="192"/>
    </location>
</feature>
<reference evidence="11" key="1">
    <citation type="submission" date="2019-08" db="EMBL/GenBank/DDBJ databases">
        <title>The improved chromosome-level genome for the pearl oyster Pinctada fucata martensii using PacBio sequencing and Hi-C.</title>
        <authorList>
            <person name="Zheng Z."/>
        </authorList>
    </citation>
    <scope>NUCLEOTIDE SEQUENCE</scope>
    <source>
        <strain evidence="11">ZZ-2019</strain>
        <tissue evidence="11">Adductor muscle</tissue>
    </source>
</reference>
<dbReference type="PANTHER" id="PTHR16140">
    <property type="entry name" value="NON-STRUCTURAL MAINTENANCE OF CHROMOSOMES ELEMENT 4"/>
    <property type="match status" value="1"/>
</dbReference>
<comment type="caution">
    <text evidence="11">The sequence shown here is derived from an EMBL/GenBank/DDBJ whole genome shotgun (WGS) entry which is preliminary data.</text>
</comment>
<dbReference type="InterPro" id="IPR014854">
    <property type="entry name" value="Nse4_C"/>
</dbReference>